<dbReference type="RefSeq" id="WP_184684807.1">
    <property type="nucleotide sequence ID" value="NZ_JACHJC010000001.1"/>
</dbReference>
<feature type="domain" description="AMP-dependent synthetase/ligase" evidence="3">
    <location>
        <begin position="31"/>
        <end position="404"/>
    </location>
</feature>
<evidence type="ECO:0000256" key="1">
    <source>
        <dbReference type="ARBA" id="ARBA00006432"/>
    </source>
</evidence>
<dbReference type="GeneID" id="300293651"/>
<dbReference type="PANTHER" id="PTHR22754">
    <property type="entry name" value="DISCO-INTERACTING PROTEIN 2 DIP2 -RELATED"/>
    <property type="match status" value="1"/>
</dbReference>
<comment type="similarity">
    <text evidence="1">Belongs to the ATP-dependent AMP-binding enzyme family.</text>
</comment>
<comment type="caution">
    <text evidence="4">The sequence shown here is derived from an EMBL/GenBank/DDBJ whole genome shotgun (WGS) entry which is preliminary data.</text>
</comment>
<evidence type="ECO:0000259" key="3">
    <source>
        <dbReference type="Pfam" id="PF00501"/>
    </source>
</evidence>
<organism evidence="4 5">
    <name type="scientific">Micromonospora echinospora</name>
    <name type="common">Micromonospora purpurea</name>
    <dbReference type="NCBI Taxonomy" id="1877"/>
    <lineage>
        <taxon>Bacteria</taxon>
        <taxon>Bacillati</taxon>
        <taxon>Actinomycetota</taxon>
        <taxon>Actinomycetes</taxon>
        <taxon>Micromonosporales</taxon>
        <taxon>Micromonosporaceae</taxon>
        <taxon>Micromonospora</taxon>
    </lineage>
</organism>
<sequence length="546" mass="58571">MLTAKDQRNETVTGALERDQPSRTGELLVAETGQRVPLADLLRISRTAAAQLRADGVRPGDPVGLVAENGLVFLHSFLAILHAGAVAVPLATPSAMGGVHGYVEHLRRVLEDSAMRHLVVSATCLRVLRSRTAQLPPVQLIEGDTLSTTGPELTEPAGADALAVIQYTSGSTRLPKGVMLTHRNVVAGIQAIIDGCALTRTDVAGLWIPLFHDMGLFSTLAALAQGLRVVLWRPSTFVRHPAAWLEQFVAHGCTVTTAPNFFYDHLLDDVDRVRADLDLSGWRLGLNGAEPVRAGTIDRFRAAFAHRGLPPDMMVPVYGMAEATLAVTFSRLGTRPTILWVDRAQLRDSGQVVTAQPGAPGARSLVAVGRAVDGVRVRIGGAGGAENQLGEVEITGTPVTGGYFRQPPGDLFTDDGWLRTGDQGFVHGGELYIAGRSRNMVVIRGHNYFAEDAEAIIQDLPGVHRRRCAAVRHDDEHGERLVMVVETGLESSDDRRTLTDRIRSAISTGLGLADVAVELIPPQALPRTSSGKVRRAEVRTSAPSMP</sequence>
<dbReference type="SUPFAM" id="SSF56801">
    <property type="entry name" value="Acetyl-CoA synthetase-like"/>
    <property type="match status" value="1"/>
</dbReference>
<name>A0ABR6MCY3_MICEC</name>
<reference evidence="4 5" key="1">
    <citation type="submission" date="2020-08" db="EMBL/GenBank/DDBJ databases">
        <title>Sequencing the genomes of 1000 actinobacteria strains.</title>
        <authorList>
            <person name="Klenk H.-P."/>
        </authorList>
    </citation>
    <scope>NUCLEOTIDE SEQUENCE [LARGE SCALE GENOMIC DNA]</scope>
    <source>
        <strain evidence="4 5">DSM 43036</strain>
    </source>
</reference>
<keyword evidence="5" id="KW-1185">Reference proteome</keyword>
<dbReference type="Gene3D" id="3.30.300.30">
    <property type="match status" value="1"/>
</dbReference>
<dbReference type="Pfam" id="PF00501">
    <property type="entry name" value="AMP-binding"/>
    <property type="match status" value="1"/>
</dbReference>
<evidence type="ECO:0000313" key="5">
    <source>
        <dbReference type="Proteomes" id="UP000618986"/>
    </source>
</evidence>
<evidence type="ECO:0000313" key="4">
    <source>
        <dbReference type="EMBL" id="MBB5113244.1"/>
    </source>
</evidence>
<dbReference type="EMBL" id="JACHJC010000001">
    <property type="protein sequence ID" value="MBB5113244.1"/>
    <property type="molecule type" value="Genomic_DNA"/>
</dbReference>
<feature type="region of interest" description="Disordered" evidence="2">
    <location>
        <begin position="1"/>
        <end position="25"/>
    </location>
</feature>
<dbReference type="InterPro" id="IPR045851">
    <property type="entry name" value="AMP-bd_C_sf"/>
</dbReference>
<gene>
    <name evidence="4" type="ORF">FHU28_003083</name>
</gene>
<dbReference type="InterPro" id="IPR042099">
    <property type="entry name" value="ANL_N_sf"/>
</dbReference>
<dbReference type="GO" id="GO:0016874">
    <property type="term" value="F:ligase activity"/>
    <property type="evidence" value="ECO:0007669"/>
    <property type="project" value="UniProtKB-KW"/>
</dbReference>
<dbReference type="PANTHER" id="PTHR22754:SF32">
    <property type="entry name" value="DISCO-INTERACTING PROTEIN 2"/>
    <property type="match status" value="1"/>
</dbReference>
<proteinExistence type="inferred from homology"/>
<dbReference type="Gene3D" id="3.40.50.12780">
    <property type="entry name" value="N-terminal domain of ligase-like"/>
    <property type="match status" value="1"/>
</dbReference>
<feature type="region of interest" description="Disordered" evidence="2">
    <location>
        <begin position="526"/>
        <end position="546"/>
    </location>
</feature>
<accession>A0ABR6MCY3</accession>
<dbReference type="Proteomes" id="UP000618986">
    <property type="component" value="Unassembled WGS sequence"/>
</dbReference>
<keyword evidence="4" id="KW-0436">Ligase</keyword>
<evidence type="ECO:0000256" key="2">
    <source>
        <dbReference type="SAM" id="MobiDB-lite"/>
    </source>
</evidence>
<protein>
    <submittedName>
        <fullName evidence="4">Acyl-CoA synthetase (AMP-forming)/AMP-acid ligase II</fullName>
    </submittedName>
</protein>
<dbReference type="InterPro" id="IPR000873">
    <property type="entry name" value="AMP-dep_synth/lig_dom"/>
</dbReference>